<accession>A0A6C0JKT7</accession>
<protein>
    <submittedName>
        <fullName evidence="1">Uncharacterized protein</fullName>
    </submittedName>
</protein>
<proteinExistence type="predicted"/>
<name>A0A6C0JKT7_9ZZZZ</name>
<reference evidence="1" key="1">
    <citation type="journal article" date="2020" name="Nature">
        <title>Giant virus diversity and host interactions through global metagenomics.</title>
        <authorList>
            <person name="Schulz F."/>
            <person name="Roux S."/>
            <person name="Paez-Espino D."/>
            <person name="Jungbluth S."/>
            <person name="Walsh D.A."/>
            <person name="Denef V.J."/>
            <person name="McMahon K.D."/>
            <person name="Konstantinidis K.T."/>
            <person name="Eloe-Fadrosh E.A."/>
            <person name="Kyrpides N.C."/>
            <person name="Woyke T."/>
        </authorList>
    </citation>
    <scope>NUCLEOTIDE SEQUENCE</scope>
    <source>
        <strain evidence="1">GVMAG-M-3300027747-57</strain>
    </source>
</reference>
<dbReference type="AlphaFoldDB" id="A0A6C0JKT7"/>
<evidence type="ECO:0000313" key="1">
    <source>
        <dbReference type="EMBL" id="QHU06375.1"/>
    </source>
</evidence>
<sequence length="253" mass="30577">MYHNSTNICKYCNRGYKQKFNLDRHVQTCEFLSKSKREQDNEIDSYEKLPTQKEMFLLIQELSLRIGKIEKENADLKNSVRVKIKRNFNDILNESSKPDISYNEFIELLLNSVENYLDIVFNTNLLKGIYDLFTHFIEKYDDKLPIRSYDVKPNKFYIYDTNKKWVLLSNSDIDHLIASISYRFLVEFNRCWYLVNKDKIENEETYKIMYMNYYLKILGGDRMNDEKRNTQVRSFIYNKLKRNIRSQCLEINS</sequence>
<organism evidence="1">
    <name type="scientific">viral metagenome</name>
    <dbReference type="NCBI Taxonomy" id="1070528"/>
    <lineage>
        <taxon>unclassified sequences</taxon>
        <taxon>metagenomes</taxon>
        <taxon>organismal metagenomes</taxon>
    </lineage>
</organism>
<dbReference type="EMBL" id="MN740432">
    <property type="protein sequence ID" value="QHU06375.1"/>
    <property type="molecule type" value="Genomic_DNA"/>
</dbReference>